<name>A0A0D2FR54_CLAB1</name>
<dbReference type="EMBL" id="KN846997">
    <property type="protein sequence ID" value="KIW89057.1"/>
    <property type="molecule type" value="Genomic_DNA"/>
</dbReference>
<dbReference type="VEuPathDB" id="FungiDB:Z519_10542"/>
<dbReference type="AlphaFoldDB" id="A0A0D2FR54"/>
<feature type="region of interest" description="Disordered" evidence="1">
    <location>
        <begin position="416"/>
        <end position="443"/>
    </location>
</feature>
<dbReference type="GeneID" id="27703470"/>
<proteinExistence type="predicted"/>
<gene>
    <name evidence="2" type="ORF">Z519_10542</name>
</gene>
<protein>
    <submittedName>
        <fullName evidence="2">Uncharacterized protein</fullName>
    </submittedName>
</protein>
<feature type="compositionally biased region" description="Polar residues" evidence="1">
    <location>
        <begin position="342"/>
        <end position="352"/>
    </location>
</feature>
<feature type="region of interest" description="Disordered" evidence="1">
    <location>
        <begin position="1"/>
        <end position="35"/>
    </location>
</feature>
<evidence type="ECO:0000313" key="2">
    <source>
        <dbReference type="EMBL" id="KIW89057.1"/>
    </source>
</evidence>
<organism evidence="2 3">
    <name type="scientific">Cladophialophora bantiana (strain ATCC 10958 / CBS 173.52 / CDC B-1940 / NIH 8579)</name>
    <name type="common">Xylohypha bantiana</name>
    <dbReference type="NCBI Taxonomy" id="1442370"/>
    <lineage>
        <taxon>Eukaryota</taxon>
        <taxon>Fungi</taxon>
        <taxon>Dikarya</taxon>
        <taxon>Ascomycota</taxon>
        <taxon>Pezizomycotina</taxon>
        <taxon>Eurotiomycetes</taxon>
        <taxon>Chaetothyriomycetidae</taxon>
        <taxon>Chaetothyriales</taxon>
        <taxon>Herpotrichiellaceae</taxon>
        <taxon>Cladophialophora</taxon>
    </lineage>
</organism>
<reference evidence="2" key="1">
    <citation type="submission" date="2015-01" db="EMBL/GenBank/DDBJ databases">
        <title>The Genome Sequence of Cladophialophora bantiana CBS 173.52.</title>
        <authorList>
            <consortium name="The Broad Institute Genomics Platform"/>
            <person name="Cuomo C."/>
            <person name="de Hoog S."/>
            <person name="Gorbushina A."/>
            <person name="Stielow B."/>
            <person name="Teixiera M."/>
            <person name="Abouelleil A."/>
            <person name="Chapman S.B."/>
            <person name="Priest M."/>
            <person name="Young S.K."/>
            <person name="Wortman J."/>
            <person name="Nusbaum C."/>
            <person name="Birren B."/>
        </authorList>
    </citation>
    <scope>NUCLEOTIDE SEQUENCE [LARGE SCALE GENOMIC DNA]</scope>
    <source>
        <strain evidence="2">CBS 173.52</strain>
    </source>
</reference>
<feature type="compositionally biased region" description="Basic and acidic residues" evidence="1">
    <location>
        <begin position="433"/>
        <end position="443"/>
    </location>
</feature>
<evidence type="ECO:0000256" key="1">
    <source>
        <dbReference type="SAM" id="MobiDB-lite"/>
    </source>
</evidence>
<dbReference type="HOGENOM" id="CLU_039192_1_0_1"/>
<dbReference type="Proteomes" id="UP000053789">
    <property type="component" value="Unassembled WGS sequence"/>
</dbReference>
<feature type="compositionally biased region" description="Pro residues" evidence="1">
    <location>
        <begin position="1"/>
        <end position="10"/>
    </location>
</feature>
<evidence type="ECO:0000313" key="3">
    <source>
        <dbReference type="Proteomes" id="UP000053789"/>
    </source>
</evidence>
<dbReference type="OrthoDB" id="5397087at2759"/>
<feature type="region of interest" description="Disordered" evidence="1">
    <location>
        <begin position="342"/>
        <end position="362"/>
    </location>
</feature>
<feature type="region of interest" description="Disordered" evidence="1">
    <location>
        <begin position="159"/>
        <end position="179"/>
    </location>
</feature>
<accession>A0A0D2FR54</accession>
<sequence length="443" mass="48758">MPPVRTPPPQKSLKTQRTQRTQEENVERAYIAASRRNDRTLEARVESARRASEVHKRRTGRALRITPEDVMNDEMYEEEGDDLPTQYRRLTAHLQTGSADFNRRFAAYLTHQVAVRSAIAQMAQDPHGQWLNGGLNMFPSPMQPQHGMALSPGAYQRPAPYPLPHQANLPQNNGRKTDSLASALKDQEATLPLAPAPPGSVEHGQFSTTASTQLADKESRQHVKIEKLQADLESLPQTQCATMTHSGLTSFPPLWQNMGPFTTSLPPDSQQMLAHAPGFDVSDPFYAMLMHGSDQFVSNPYYPWRNMHGSIKDMSAYPLAYQGIYETLAPAALESPAEDVSKSTGATISTPTAAHVPASAEPADPRLLRAASPDFVKQESREPSFVAAGEGLDSGQATPSREGFWDYFVRDGSWEGGNDEAYAATSENNPDSVHVESKVEVHD</sequence>
<keyword evidence="3" id="KW-1185">Reference proteome</keyword>
<dbReference type="RefSeq" id="XP_016615726.1">
    <property type="nucleotide sequence ID" value="XM_016768258.1"/>
</dbReference>